<name>A0A2H1VQZ3_SPOFR</name>
<protein>
    <submittedName>
        <fullName evidence="1">SFRICE_020922</fullName>
    </submittedName>
</protein>
<sequence length="230" mass="24396">MDQGPDAVGSTPRNGTYCEEVSASGALTTVKAASLSRIEASPRLAAGSECVRNVGGAPGGAAGGVRPGYGYEALSAASDGSEGELDEAPEYAAFEMELSGGGESVEGPSSRGSTKVNFPPEVELERRPTVSAVATAAYHRSRGRSMSAWSDISRSSIRFEERHRLSIEIKTQWNVTHTKTVPIILSTTGVIPKTLHNSLNQLNISPSTYLLLQKAVILNTCRLTRKFLNT</sequence>
<dbReference type="EMBL" id="ODYU01003901">
    <property type="protein sequence ID" value="SOQ43239.1"/>
    <property type="molecule type" value="Genomic_DNA"/>
</dbReference>
<gene>
    <name evidence="1" type="ORF">SFRICE_020922</name>
</gene>
<dbReference type="OrthoDB" id="257992at2759"/>
<dbReference type="AlphaFoldDB" id="A0A2H1VQZ3"/>
<organism evidence="1">
    <name type="scientific">Spodoptera frugiperda</name>
    <name type="common">Fall armyworm</name>
    <dbReference type="NCBI Taxonomy" id="7108"/>
    <lineage>
        <taxon>Eukaryota</taxon>
        <taxon>Metazoa</taxon>
        <taxon>Ecdysozoa</taxon>
        <taxon>Arthropoda</taxon>
        <taxon>Hexapoda</taxon>
        <taxon>Insecta</taxon>
        <taxon>Pterygota</taxon>
        <taxon>Neoptera</taxon>
        <taxon>Endopterygota</taxon>
        <taxon>Lepidoptera</taxon>
        <taxon>Glossata</taxon>
        <taxon>Ditrysia</taxon>
        <taxon>Noctuoidea</taxon>
        <taxon>Noctuidae</taxon>
        <taxon>Amphipyrinae</taxon>
        <taxon>Spodoptera</taxon>
    </lineage>
</organism>
<proteinExistence type="predicted"/>
<evidence type="ECO:0000313" key="1">
    <source>
        <dbReference type="EMBL" id="SOQ43239.1"/>
    </source>
</evidence>
<accession>A0A2H1VQZ3</accession>
<reference evidence="1" key="1">
    <citation type="submission" date="2016-07" db="EMBL/GenBank/DDBJ databases">
        <authorList>
            <person name="Bretaudeau A."/>
        </authorList>
    </citation>
    <scope>NUCLEOTIDE SEQUENCE</scope>
    <source>
        <strain evidence="1">Rice</strain>
        <tissue evidence="1">Whole body</tissue>
    </source>
</reference>